<dbReference type="Proteomes" id="UP000249758">
    <property type="component" value="Segment"/>
</dbReference>
<accession>A0A2U7UF59</accession>
<evidence type="ECO:0008006" key="2">
    <source>
        <dbReference type="Google" id="ProtNLM"/>
    </source>
</evidence>
<reference evidence="1" key="1">
    <citation type="journal article" date="2018" name="Nat. Commun.">
        <title>Diversity and evolution of the emerging Pandoraviridae family.</title>
        <authorList>
            <person name="Legendre M."/>
            <person name="Fabre E."/>
            <person name="Poirot O."/>
            <person name="Jeudy S."/>
            <person name="Lartigue A."/>
            <person name="Alempic J.M."/>
            <person name="Beucher L."/>
            <person name="Philippe N."/>
            <person name="Bertaux L."/>
            <person name="Christo-Foroux E."/>
            <person name="Labadie K."/>
            <person name="Coute Y."/>
            <person name="Abergel C."/>
            <person name="Claverie J.M."/>
        </authorList>
    </citation>
    <scope>NUCLEOTIDE SEQUENCE [LARGE SCALE GENOMIC DNA]</scope>
    <source>
        <strain evidence="1">Macleodensis</strain>
    </source>
</reference>
<dbReference type="GeneID" id="36841529"/>
<evidence type="ECO:0000313" key="1">
    <source>
        <dbReference type="EMBL" id="AVK77074.1"/>
    </source>
</evidence>
<sequence length="244" mass="26728">MQGAGEMDVDETNVLLTLATLPLDVLAYICSFLTTYELAQFMATSAEMASVIMALNVSKPKRDLPTCPTEGPLRGVYISQYLDAAGLPCHRAWRCVHPDTPSGRRIYARLSAPLAQSRVSLPLSVPRGAWCRPRPPLDQLVADMVMGYALVGYGRMRPFLPMAAAILSEPLPPGTLVCMRQRGFRAVATYADVFAHMEKIEDASTKATPRGWWQEFDEAMRYRGPTNVAARADPSGGIVITLNP</sequence>
<organism evidence="1">
    <name type="scientific">Pandoravirus macleodensis</name>
    <dbReference type="NCBI Taxonomy" id="2107707"/>
    <lineage>
        <taxon>Viruses</taxon>
        <taxon>Pandoravirus</taxon>
    </lineage>
</organism>
<protein>
    <recommendedName>
        <fullName evidence="2">F-box domain containing protein</fullName>
    </recommendedName>
</protein>
<dbReference type="EMBL" id="MG011691">
    <property type="protein sequence ID" value="AVK77074.1"/>
    <property type="molecule type" value="Genomic_DNA"/>
</dbReference>
<gene>
    <name evidence="1" type="ORF">pmac_cds_386</name>
</gene>
<dbReference type="RefSeq" id="YP_009481070.1">
    <property type="nucleotide sequence ID" value="NC_037665.1"/>
</dbReference>
<proteinExistence type="predicted"/>
<name>A0A2U7UF59_9VIRU</name>
<dbReference type="KEGG" id="vg:36841529"/>